<proteinExistence type="inferred from homology"/>
<evidence type="ECO:0000256" key="5">
    <source>
        <dbReference type="SAM" id="MobiDB-lite"/>
    </source>
</evidence>
<reference evidence="7 8" key="1">
    <citation type="submission" date="2019-12" db="EMBL/GenBank/DDBJ databases">
        <title>Litoreibacter badius sp. nov., a novel bacteriochlorophyll a-containing bacterium in the genus Litoreibacter.</title>
        <authorList>
            <person name="Kanamuro M."/>
            <person name="Takabe Y."/>
            <person name="Mori K."/>
            <person name="Takaichi S."/>
            <person name="Hanada S."/>
        </authorList>
    </citation>
    <scope>NUCLEOTIDE SEQUENCE [LARGE SCALE GENOMIC DNA]</scope>
    <source>
        <strain evidence="7 8">K6</strain>
    </source>
</reference>
<dbReference type="GO" id="GO:0001217">
    <property type="term" value="F:DNA-binding transcription repressor activity"/>
    <property type="evidence" value="ECO:0007669"/>
    <property type="project" value="TreeGrafter"/>
</dbReference>
<sequence>MAKPTKSDLKKMTYQELQQHEADLQLIKQELRHEALMATKRDVMQLIKESGFELEELGLAPEKSERKRTRAKADSAPKFRHPENPALTWSGRGPRPKWLKEALEAGKSIDDFAI</sequence>
<feature type="compositionally biased region" description="Basic and acidic residues" evidence="5">
    <location>
        <begin position="71"/>
        <end position="83"/>
    </location>
</feature>
<comment type="subcellular location">
    <subcellularLocation>
        <location evidence="1">Cytoplasm</location>
        <location evidence="1">Nucleoid</location>
    </subcellularLocation>
</comment>
<dbReference type="GO" id="GO:0003681">
    <property type="term" value="F:bent DNA binding"/>
    <property type="evidence" value="ECO:0007669"/>
    <property type="project" value="TreeGrafter"/>
</dbReference>
<evidence type="ECO:0000256" key="3">
    <source>
        <dbReference type="ARBA" id="ARBA00022490"/>
    </source>
</evidence>
<protein>
    <submittedName>
        <fullName evidence="7">Histone-like nucleoid-structuring protein H-NS</fullName>
    </submittedName>
</protein>
<evidence type="ECO:0000256" key="2">
    <source>
        <dbReference type="ARBA" id="ARBA00010610"/>
    </source>
</evidence>
<dbReference type="RefSeq" id="WP_207710134.1">
    <property type="nucleotide sequence ID" value="NZ_BLJE01000002.1"/>
</dbReference>
<keyword evidence="8" id="KW-1185">Reference proteome</keyword>
<dbReference type="InterPro" id="IPR037150">
    <property type="entry name" value="H-NS_C_dom_sf"/>
</dbReference>
<evidence type="ECO:0000313" key="8">
    <source>
        <dbReference type="Proteomes" id="UP000436822"/>
    </source>
</evidence>
<comment type="caution">
    <text evidence="7">The sequence shown here is derived from an EMBL/GenBank/DDBJ whole genome shotgun (WGS) entry which is preliminary data.</text>
</comment>
<evidence type="ECO:0000313" key="7">
    <source>
        <dbReference type="EMBL" id="GFE65560.1"/>
    </source>
</evidence>
<dbReference type="EMBL" id="BLJE01000002">
    <property type="protein sequence ID" value="GFE65560.1"/>
    <property type="molecule type" value="Genomic_DNA"/>
</dbReference>
<dbReference type="GO" id="GO:0032993">
    <property type="term" value="C:protein-DNA complex"/>
    <property type="evidence" value="ECO:0007669"/>
    <property type="project" value="TreeGrafter"/>
</dbReference>
<evidence type="ECO:0000256" key="1">
    <source>
        <dbReference type="ARBA" id="ARBA00004453"/>
    </source>
</evidence>
<feature type="region of interest" description="Disordered" evidence="5">
    <location>
        <begin position="62"/>
        <end position="95"/>
    </location>
</feature>
<dbReference type="AlphaFoldDB" id="A0A6N6JIA5"/>
<name>A0A6N6JIA5_9RHOB</name>
<organism evidence="7 8">
    <name type="scientific">Litoreibacter roseus</name>
    <dbReference type="NCBI Taxonomy" id="2601869"/>
    <lineage>
        <taxon>Bacteria</taxon>
        <taxon>Pseudomonadati</taxon>
        <taxon>Pseudomonadota</taxon>
        <taxon>Alphaproteobacteria</taxon>
        <taxon>Rhodobacterales</taxon>
        <taxon>Roseobacteraceae</taxon>
        <taxon>Litoreibacter</taxon>
    </lineage>
</organism>
<dbReference type="Pfam" id="PF00816">
    <property type="entry name" value="Histone_HNS"/>
    <property type="match status" value="1"/>
</dbReference>
<dbReference type="GO" id="GO:0005829">
    <property type="term" value="C:cytosol"/>
    <property type="evidence" value="ECO:0007669"/>
    <property type="project" value="TreeGrafter"/>
</dbReference>
<gene>
    <name evidence="7" type="primary">spbB</name>
    <name evidence="7" type="ORF">KIN_26340</name>
</gene>
<comment type="similarity">
    <text evidence="2">Belongs to the histone-like protein H-NS family.</text>
</comment>
<feature type="domain" description="DNA-binding protein H-NS-like C-terminal" evidence="6">
    <location>
        <begin position="69"/>
        <end position="114"/>
    </location>
</feature>
<dbReference type="GO" id="GO:0009295">
    <property type="term" value="C:nucleoid"/>
    <property type="evidence" value="ECO:0007669"/>
    <property type="project" value="UniProtKB-SubCell"/>
</dbReference>
<dbReference type="GO" id="GO:0003680">
    <property type="term" value="F:minor groove of adenine-thymine-rich DNA binding"/>
    <property type="evidence" value="ECO:0007669"/>
    <property type="project" value="TreeGrafter"/>
</dbReference>
<dbReference type="PANTHER" id="PTHR38097:SF2">
    <property type="entry name" value="DNA-BINDING PROTEIN STPA"/>
    <property type="match status" value="1"/>
</dbReference>
<keyword evidence="3" id="KW-0963">Cytoplasm</keyword>
<evidence type="ECO:0000256" key="4">
    <source>
        <dbReference type="ARBA" id="ARBA00023125"/>
    </source>
</evidence>
<dbReference type="PANTHER" id="PTHR38097">
    <property type="match status" value="1"/>
</dbReference>
<dbReference type="Gene3D" id="4.10.430.10">
    <property type="entry name" value="Histone-like protein H-NS, C-terminal domain"/>
    <property type="match status" value="1"/>
</dbReference>
<evidence type="ECO:0000259" key="6">
    <source>
        <dbReference type="SMART" id="SM00528"/>
    </source>
</evidence>
<dbReference type="InterPro" id="IPR027444">
    <property type="entry name" value="H-NS_C_dom"/>
</dbReference>
<dbReference type="SMART" id="SM00528">
    <property type="entry name" value="HNS"/>
    <property type="match status" value="1"/>
</dbReference>
<keyword evidence="4" id="KW-0238">DNA-binding</keyword>
<accession>A0A6N6JIA5</accession>
<dbReference type="SUPFAM" id="SSF81273">
    <property type="entry name" value="H-NS histone-like proteins"/>
    <property type="match status" value="1"/>
</dbReference>
<dbReference type="Proteomes" id="UP000436822">
    <property type="component" value="Unassembled WGS sequence"/>
</dbReference>
<dbReference type="GO" id="GO:0000976">
    <property type="term" value="F:transcription cis-regulatory region binding"/>
    <property type="evidence" value="ECO:0007669"/>
    <property type="project" value="TreeGrafter"/>
</dbReference>